<evidence type="ECO:0000256" key="2">
    <source>
        <dbReference type="SAM" id="SignalP"/>
    </source>
</evidence>
<name>A0AAC9L9Z7_9PSEU</name>
<dbReference type="RefSeq" id="WP_157434045.1">
    <property type="nucleotide sequence ID" value="NZ_CP016076.1"/>
</dbReference>
<proteinExistence type="predicted"/>
<gene>
    <name evidence="3" type="ORF">UA74_07285</name>
</gene>
<sequence>MNVATRLGAFLLAVAAAFGLAYAAGQFAGPVGEAPPPAHEVPGGAPHEVHDPGR</sequence>
<keyword evidence="2" id="KW-0732">Signal</keyword>
<dbReference type="AlphaFoldDB" id="A0AAC9L9Z7"/>
<feature type="region of interest" description="Disordered" evidence="1">
    <location>
        <begin position="31"/>
        <end position="54"/>
    </location>
</feature>
<feature type="chain" id="PRO_5042075795" evidence="2">
    <location>
        <begin position="24"/>
        <end position="54"/>
    </location>
</feature>
<evidence type="ECO:0000313" key="3">
    <source>
        <dbReference type="EMBL" id="APU13526.1"/>
    </source>
</evidence>
<dbReference type="Proteomes" id="UP000185511">
    <property type="component" value="Chromosome"/>
</dbReference>
<evidence type="ECO:0000313" key="4">
    <source>
        <dbReference type="Proteomes" id="UP000185511"/>
    </source>
</evidence>
<feature type="signal peptide" evidence="2">
    <location>
        <begin position="1"/>
        <end position="23"/>
    </location>
</feature>
<protein>
    <submittedName>
        <fullName evidence="3">Uncharacterized protein</fullName>
    </submittedName>
</protein>
<dbReference type="KEGG" id="acad:UA74_07285"/>
<organism evidence="3 4">
    <name type="scientific">Actinoalloteichus fjordicus</name>
    <dbReference type="NCBI Taxonomy" id="1612552"/>
    <lineage>
        <taxon>Bacteria</taxon>
        <taxon>Bacillati</taxon>
        <taxon>Actinomycetota</taxon>
        <taxon>Actinomycetes</taxon>
        <taxon>Pseudonocardiales</taxon>
        <taxon>Pseudonocardiaceae</taxon>
        <taxon>Actinoalloteichus</taxon>
    </lineage>
</organism>
<dbReference type="EMBL" id="CP016076">
    <property type="protein sequence ID" value="APU13526.1"/>
    <property type="molecule type" value="Genomic_DNA"/>
</dbReference>
<keyword evidence="4" id="KW-1185">Reference proteome</keyword>
<accession>A0AAC9L9Z7</accession>
<reference evidence="4" key="1">
    <citation type="submission" date="2016-06" db="EMBL/GenBank/DDBJ databases">
        <title>Complete genome sequence of Actinoalloteichus fjordicus DSM 46855 (=ADI127-17), type strain of the new species Actinoalloteichus fjordicus.</title>
        <authorList>
            <person name="Ruckert C."/>
            <person name="Nouioui I."/>
            <person name="Willmese J."/>
            <person name="van Wezel G."/>
            <person name="Klenk H.-P."/>
            <person name="Kalinowski J."/>
            <person name="Zotchev S.B."/>
        </authorList>
    </citation>
    <scope>NUCLEOTIDE SEQUENCE [LARGE SCALE GENOMIC DNA]</scope>
    <source>
        <strain evidence="4">ADI127-7</strain>
    </source>
</reference>
<evidence type="ECO:0000256" key="1">
    <source>
        <dbReference type="SAM" id="MobiDB-lite"/>
    </source>
</evidence>